<dbReference type="CDD" id="cd05154">
    <property type="entry name" value="ACAD10_11_N-like"/>
    <property type="match status" value="1"/>
</dbReference>
<dbReference type="InterPro" id="IPR041726">
    <property type="entry name" value="ACAD10_11_N"/>
</dbReference>
<dbReference type="Gene3D" id="3.90.1200.10">
    <property type="match status" value="1"/>
</dbReference>
<name>A0A1Q5TCR1_9EURO</name>
<feature type="domain" description="Aminoglycoside phosphotransferase" evidence="1">
    <location>
        <begin position="31"/>
        <end position="133"/>
    </location>
</feature>
<evidence type="ECO:0000313" key="2">
    <source>
        <dbReference type="EMBL" id="OKO98014.1"/>
    </source>
</evidence>
<sequence length="384" mass="43046">MAGEVRQPIDLPSLERYLNQNVPVVKTPLDLKQFGFGQSNPTYQITTADGRKLVLRKKPPGKLLSKTAHRVDREYQVIRALGDTNVPVPETVCLCEDDSVIGTPFYIMEFLDGRHFTDPAMPGVSPAERNALYACNKTISTSRGLFTDREYRWKSAVETLAKFHAVVPKSVGLEKFGRPSGFYDRQIATFTTVSKAQSQVLDKDTKEPVGELPHFKDMVEFFAQKSTQPRDRGTLVHGDYKIDNMIFHKTEPRVIGILDWEMATVGHPLSDFCNLTSPYIMDGADHSKDEFQLGRIPGLPSREDCVRWYSAVSGYNPADDVLWGDAFFAFRGSVIMQGIAARYAARQASSARAGDYAKRAKPFALEAWARVKQVQELSKQKGKL</sequence>
<protein>
    <submittedName>
        <fullName evidence="2">Acyl-CoA dehydrogenase family member 10</fullName>
    </submittedName>
</protein>
<keyword evidence="3" id="KW-1185">Reference proteome</keyword>
<evidence type="ECO:0000259" key="1">
    <source>
        <dbReference type="Pfam" id="PF01636"/>
    </source>
</evidence>
<dbReference type="InterPro" id="IPR011009">
    <property type="entry name" value="Kinase-like_dom_sf"/>
</dbReference>
<comment type="caution">
    <text evidence="2">The sequence shown here is derived from an EMBL/GenBank/DDBJ whole genome shotgun (WGS) entry which is preliminary data.</text>
</comment>
<dbReference type="STRING" id="1316194.A0A1Q5TCR1"/>
<evidence type="ECO:0000313" key="3">
    <source>
        <dbReference type="Proteomes" id="UP000186955"/>
    </source>
</evidence>
<feature type="domain" description="Aminoglycoside phosphotransferase" evidence="1">
    <location>
        <begin position="149"/>
        <end position="276"/>
    </location>
</feature>
<gene>
    <name evidence="2" type="ORF">PENSUB_9594</name>
</gene>
<dbReference type="InterPro" id="IPR052898">
    <property type="entry name" value="ACAD10-like"/>
</dbReference>
<dbReference type="Gene3D" id="3.30.200.20">
    <property type="entry name" value="Phosphorylase Kinase, domain 1"/>
    <property type="match status" value="1"/>
</dbReference>
<dbReference type="InterPro" id="IPR002575">
    <property type="entry name" value="Aminoglycoside_PTrfase"/>
</dbReference>
<accession>A0A1Q5TCR1</accession>
<proteinExistence type="predicted"/>
<dbReference type="AlphaFoldDB" id="A0A1Q5TCR1"/>
<dbReference type="Proteomes" id="UP000186955">
    <property type="component" value="Unassembled WGS sequence"/>
</dbReference>
<dbReference type="PANTHER" id="PTHR47829">
    <property type="entry name" value="HYDROLASE, PUTATIVE (AFU_ORTHOLOGUE AFUA_1G12880)-RELATED"/>
    <property type="match status" value="1"/>
</dbReference>
<reference evidence="2 3" key="1">
    <citation type="submission" date="2016-10" db="EMBL/GenBank/DDBJ databases">
        <title>Genome sequence of the ascomycete fungus Penicillium subrubescens.</title>
        <authorList>
            <person name="De Vries R.P."/>
            <person name="Peng M."/>
            <person name="Dilokpimol A."/>
            <person name="Hilden K."/>
            <person name="Makela M.R."/>
            <person name="Grigoriev I."/>
            <person name="Riley R."/>
            <person name="Granchi Z."/>
        </authorList>
    </citation>
    <scope>NUCLEOTIDE SEQUENCE [LARGE SCALE GENOMIC DNA]</scope>
    <source>
        <strain evidence="2 3">CBS 132785</strain>
    </source>
</reference>
<dbReference type="EMBL" id="MNBE01000682">
    <property type="protein sequence ID" value="OKO98014.1"/>
    <property type="molecule type" value="Genomic_DNA"/>
</dbReference>
<dbReference type="Pfam" id="PF01636">
    <property type="entry name" value="APH"/>
    <property type="match status" value="2"/>
</dbReference>
<dbReference type="SUPFAM" id="SSF56112">
    <property type="entry name" value="Protein kinase-like (PK-like)"/>
    <property type="match status" value="1"/>
</dbReference>
<dbReference type="PANTHER" id="PTHR47829:SF3">
    <property type="entry name" value="AMINOGLYCOSIDE PHOSPHOTRANSFERASE DOMAIN-CONTAINING PROTEIN"/>
    <property type="match status" value="1"/>
</dbReference>
<organism evidence="2 3">
    <name type="scientific">Penicillium subrubescens</name>
    <dbReference type="NCBI Taxonomy" id="1316194"/>
    <lineage>
        <taxon>Eukaryota</taxon>
        <taxon>Fungi</taxon>
        <taxon>Dikarya</taxon>
        <taxon>Ascomycota</taxon>
        <taxon>Pezizomycotina</taxon>
        <taxon>Eurotiomycetes</taxon>
        <taxon>Eurotiomycetidae</taxon>
        <taxon>Eurotiales</taxon>
        <taxon>Aspergillaceae</taxon>
        <taxon>Penicillium</taxon>
    </lineage>
</organism>